<comment type="caution">
    <text evidence="1">The sequence shown here is derived from an EMBL/GenBank/DDBJ whole genome shotgun (WGS) entry which is preliminary data.</text>
</comment>
<accession>A0A9X6STD8</accession>
<dbReference type="AlphaFoldDB" id="A0A9X6STD8"/>
<evidence type="ECO:0000313" key="2">
    <source>
        <dbReference type="Proteomes" id="UP000219922"/>
    </source>
</evidence>
<protein>
    <submittedName>
        <fullName evidence="1">Uncharacterized protein</fullName>
    </submittedName>
</protein>
<dbReference type="EMBL" id="NVMX01000101">
    <property type="protein sequence ID" value="PDZ94859.1"/>
    <property type="molecule type" value="Genomic_DNA"/>
</dbReference>
<dbReference type="RefSeq" id="WP_098006540.1">
    <property type="nucleotide sequence ID" value="NZ_JAWLRU010000002.1"/>
</dbReference>
<evidence type="ECO:0000313" key="1">
    <source>
        <dbReference type="EMBL" id="PDZ94859.1"/>
    </source>
</evidence>
<proteinExistence type="predicted"/>
<sequence length="170" mass="18857">MLYAKPTMKNPSKAGYLEAYHLETENTKFSIHTVVGGYEAFDGVNNKNRFAYVLRGIGTAIYTPEDKTVATLLEDVEVRVPAGQSFKMDGQLRYALVESSDEAKVLENRKEENTISKSGNDSTLIFVLNGMGNLVIDGKIHVLREETLAEVPANTTYELKGNFKYIIAKG</sequence>
<dbReference type="Gene3D" id="2.60.120.10">
    <property type="entry name" value="Jelly Rolls"/>
    <property type="match status" value="1"/>
</dbReference>
<dbReference type="InterPro" id="IPR014710">
    <property type="entry name" value="RmlC-like_jellyroll"/>
</dbReference>
<name>A0A9X6STD8_BACCE</name>
<organism evidence="1 2">
    <name type="scientific">Bacillus cereus</name>
    <dbReference type="NCBI Taxonomy" id="1396"/>
    <lineage>
        <taxon>Bacteria</taxon>
        <taxon>Bacillati</taxon>
        <taxon>Bacillota</taxon>
        <taxon>Bacilli</taxon>
        <taxon>Bacillales</taxon>
        <taxon>Bacillaceae</taxon>
        <taxon>Bacillus</taxon>
        <taxon>Bacillus cereus group</taxon>
    </lineage>
</organism>
<reference evidence="1 2" key="1">
    <citation type="submission" date="2017-09" db="EMBL/GenBank/DDBJ databases">
        <title>Large-scale bioinformatics analysis of Bacillus genomes uncovers conserved roles of natural products in bacterial physiology.</title>
        <authorList>
            <consortium name="Agbiome Team Llc"/>
            <person name="Bleich R.M."/>
            <person name="Grubbs K.J."/>
            <person name="Santa Maria K.C."/>
            <person name="Allen S.E."/>
            <person name="Farag S."/>
            <person name="Shank E.A."/>
            <person name="Bowers A."/>
        </authorList>
    </citation>
    <scope>NUCLEOTIDE SEQUENCE [LARGE SCALE GENOMIC DNA]</scope>
    <source>
        <strain evidence="1 2">AFS092789</strain>
    </source>
</reference>
<gene>
    <name evidence="1" type="ORF">CON36_31570</name>
</gene>
<dbReference type="Proteomes" id="UP000219922">
    <property type="component" value="Unassembled WGS sequence"/>
</dbReference>